<dbReference type="PANTHER" id="PTHR43308">
    <property type="entry name" value="OUTER MEMBRANE PROTEIN ALPHA-RELATED"/>
    <property type="match status" value="1"/>
</dbReference>
<keyword evidence="3" id="KW-1185">Reference proteome</keyword>
<dbReference type="InterPro" id="IPR051465">
    <property type="entry name" value="Cell_Envelope_Struct_Comp"/>
</dbReference>
<dbReference type="PROSITE" id="PS51272">
    <property type="entry name" value="SLH"/>
    <property type="match status" value="1"/>
</dbReference>
<evidence type="ECO:0000259" key="1">
    <source>
        <dbReference type="PROSITE" id="PS51272"/>
    </source>
</evidence>
<reference evidence="2 3" key="1">
    <citation type="submission" date="2018-06" db="EMBL/GenBank/DDBJ databases">
        <authorList>
            <person name="Strepis N."/>
        </authorList>
    </citation>
    <scope>NUCLEOTIDE SEQUENCE [LARGE SCALE GENOMIC DNA]</scope>
    <source>
        <strain evidence="2">LUCI</strain>
    </source>
</reference>
<proteinExistence type="predicted"/>
<dbReference type="Proteomes" id="UP000277811">
    <property type="component" value="Unassembled WGS sequence"/>
</dbReference>
<gene>
    <name evidence="2" type="ORF">LUCI_4842</name>
</gene>
<accession>A0A498RF28</accession>
<dbReference type="AlphaFoldDB" id="A0A498RF28"/>
<name>A0A498RF28_9FIRM</name>
<dbReference type="InterPro" id="IPR001119">
    <property type="entry name" value="SLH_dom"/>
</dbReference>
<dbReference type="RefSeq" id="WP_165866147.1">
    <property type="nucleotide sequence ID" value="NZ_UPPP01000127.1"/>
</dbReference>
<feature type="domain" description="SLH" evidence="1">
    <location>
        <begin position="46"/>
        <end position="108"/>
    </location>
</feature>
<dbReference type="PANTHER" id="PTHR43308:SF1">
    <property type="entry name" value="OUTER MEMBRANE PROTEIN ALPHA"/>
    <property type="match status" value="1"/>
</dbReference>
<evidence type="ECO:0000313" key="3">
    <source>
        <dbReference type="Proteomes" id="UP000277811"/>
    </source>
</evidence>
<dbReference type="Pfam" id="PF00395">
    <property type="entry name" value="SLH"/>
    <property type="match status" value="1"/>
</dbReference>
<organism evidence="2 3">
    <name type="scientific">Lucifera butyrica</name>
    <dbReference type="NCBI Taxonomy" id="1351585"/>
    <lineage>
        <taxon>Bacteria</taxon>
        <taxon>Bacillati</taxon>
        <taxon>Bacillota</taxon>
        <taxon>Negativicutes</taxon>
        <taxon>Veillonellales</taxon>
        <taxon>Veillonellaceae</taxon>
        <taxon>Lucifera</taxon>
    </lineage>
</organism>
<evidence type="ECO:0000313" key="2">
    <source>
        <dbReference type="EMBL" id="VBB09547.1"/>
    </source>
</evidence>
<protein>
    <recommendedName>
        <fullName evidence="1">SLH domain-containing protein</fullName>
    </recommendedName>
</protein>
<sequence>MRRINKKVVSHMSAVILSTITIYSVSVWSSPVFAASQQPVQQEIEKKITFNDVPISHWAYSALKKLADAGLIEGYNSQFIGDKPMTRYEMAVLVSRAIDKLDKADAVNQQLILKLSQEFSTEIDNLKIHMDKRMDKIEDKLKTHVEGQIIESAISNTNSEYKLGGSEKYGQVFRVRFIGGTPDDKLFMYSEVESFITAGETNYSLGFPQGTNFTLSQGWFSAKDLWGMDSVRFGRMSGQVIGIGGPMYSDGSCDGIEFNKKIGQTGWKLWTGVVAPANDENHPNQMTTLEAAYALSSNLNTKLGAWWNSASQYNSSDGSMFNALAGAGFERQRGIDSSWDWNLGDGVHLLAEGTYDTLTNPTGGLKTHPVGYAIGLIHWNDSHRPAVFPKVMGLCDFHKAGASGWSIVYGSNDAGCAPYGLENPVGYLGGTMPNPYRVGDNVNVLSARYEYVIREGLSTDVTLARAWVKDKSLRSDLSSSQLNGDTSVVLELTAFFS</sequence>
<dbReference type="EMBL" id="UPPP01000127">
    <property type="protein sequence ID" value="VBB09547.1"/>
    <property type="molecule type" value="Genomic_DNA"/>
</dbReference>